<organism evidence="2 3">
    <name type="scientific">Cotesia glomerata</name>
    <name type="common">Lepidopteran parasitic wasp</name>
    <name type="synonym">Apanteles glomeratus</name>
    <dbReference type="NCBI Taxonomy" id="32391"/>
    <lineage>
        <taxon>Eukaryota</taxon>
        <taxon>Metazoa</taxon>
        <taxon>Ecdysozoa</taxon>
        <taxon>Arthropoda</taxon>
        <taxon>Hexapoda</taxon>
        <taxon>Insecta</taxon>
        <taxon>Pterygota</taxon>
        <taxon>Neoptera</taxon>
        <taxon>Endopterygota</taxon>
        <taxon>Hymenoptera</taxon>
        <taxon>Apocrita</taxon>
        <taxon>Ichneumonoidea</taxon>
        <taxon>Braconidae</taxon>
        <taxon>Microgastrinae</taxon>
        <taxon>Cotesia</taxon>
    </lineage>
</organism>
<evidence type="ECO:0000313" key="2">
    <source>
        <dbReference type="EMBL" id="KAH0546078.1"/>
    </source>
</evidence>
<accession>A0AAV7I9J5</accession>
<protein>
    <submittedName>
        <fullName evidence="2">Uncharacterized protein</fullName>
    </submittedName>
</protein>
<keyword evidence="3" id="KW-1185">Reference proteome</keyword>
<reference evidence="2 3" key="1">
    <citation type="journal article" date="2021" name="J. Hered.">
        <title>A chromosome-level genome assembly of the parasitoid wasp, Cotesia glomerata (Hymenoptera: Braconidae).</title>
        <authorList>
            <person name="Pinto B.J."/>
            <person name="Weis J.J."/>
            <person name="Gamble T."/>
            <person name="Ode P.J."/>
            <person name="Paul R."/>
            <person name="Zaspel J.M."/>
        </authorList>
    </citation>
    <scope>NUCLEOTIDE SEQUENCE [LARGE SCALE GENOMIC DNA]</scope>
    <source>
        <strain evidence="2">CgM1</strain>
    </source>
</reference>
<comment type="caution">
    <text evidence="2">The sequence shown here is derived from an EMBL/GenBank/DDBJ whole genome shotgun (WGS) entry which is preliminary data.</text>
</comment>
<feature type="region of interest" description="Disordered" evidence="1">
    <location>
        <begin position="110"/>
        <end position="144"/>
    </location>
</feature>
<proteinExistence type="predicted"/>
<sequence length="144" mass="16406">MENTCVGSSAQKDRPSKKKRERDIRGLSRSRVAYRATCRAINESDASVILVQIKVYVVMKTKPTYISPTLLYEYTPRLRMRYFILHYPKALHISTTGSRAAERLAAIRHSRRGTRATQKVARRLSGSHPPSQSPRVSSSRFRTA</sequence>
<gene>
    <name evidence="2" type="ORF">KQX54_006350</name>
</gene>
<feature type="compositionally biased region" description="Polar residues" evidence="1">
    <location>
        <begin position="1"/>
        <end position="10"/>
    </location>
</feature>
<dbReference type="AlphaFoldDB" id="A0AAV7I9J5"/>
<dbReference type="EMBL" id="JAHXZJ010002237">
    <property type="protein sequence ID" value="KAH0546078.1"/>
    <property type="molecule type" value="Genomic_DNA"/>
</dbReference>
<evidence type="ECO:0000313" key="3">
    <source>
        <dbReference type="Proteomes" id="UP000826195"/>
    </source>
</evidence>
<feature type="compositionally biased region" description="Low complexity" evidence="1">
    <location>
        <begin position="127"/>
        <end position="144"/>
    </location>
</feature>
<evidence type="ECO:0000256" key="1">
    <source>
        <dbReference type="SAM" id="MobiDB-lite"/>
    </source>
</evidence>
<dbReference type="Proteomes" id="UP000826195">
    <property type="component" value="Unassembled WGS sequence"/>
</dbReference>
<feature type="region of interest" description="Disordered" evidence="1">
    <location>
        <begin position="1"/>
        <end position="25"/>
    </location>
</feature>
<name>A0AAV7I9J5_COTGL</name>